<comment type="caution">
    <text evidence="1">The sequence shown here is derived from an EMBL/GenBank/DDBJ whole genome shotgun (WGS) entry which is preliminary data.</text>
</comment>
<dbReference type="EMBL" id="QAOH01000044">
    <property type="protein sequence ID" value="PTQ64149.1"/>
    <property type="molecule type" value="Genomic_DNA"/>
</dbReference>
<organism evidence="1 2">
    <name type="scientific">Celeribacter persicus</name>
    <dbReference type="NCBI Taxonomy" id="1651082"/>
    <lineage>
        <taxon>Bacteria</taxon>
        <taxon>Pseudomonadati</taxon>
        <taxon>Pseudomonadota</taxon>
        <taxon>Alphaproteobacteria</taxon>
        <taxon>Rhodobacterales</taxon>
        <taxon>Roseobacteraceae</taxon>
        <taxon>Celeribacter</taxon>
    </lineage>
</organism>
<dbReference type="RefSeq" id="WP_107818252.1">
    <property type="nucleotide sequence ID" value="NZ_QAOH01000044.1"/>
</dbReference>
<dbReference type="OrthoDB" id="7745783at2"/>
<sequence length="67" mass="7837">MKISEYQRGYQDAAREMITWLHEEAARMNDPHARRLLNSAAFALGVRINDEENKRAVEIRGKHNSNR</sequence>
<name>A0A2T5GXX9_9RHOB</name>
<protein>
    <submittedName>
        <fullName evidence="1">Uncharacterized protein</fullName>
    </submittedName>
</protein>
<dbReference type="AlphaFoldDB" id="A0A2T5GXX9"/>
<reference evidence="1 2" key="1">
    <citation type="submission" date="2018-04" db="EMBL/GenBank/DDBJ databases">
        <title>Genomic Encyclopedia of Archaeal and Bacterial Type Strains, Phase II (KMG-II): from individual species to whole genera.</title>
        <authorList>
            <person name="Goeker M."/>
        </authorList>
    </citation>
    <scope>NUCLEOTIDE SEQUENCE [LARGE SCALE GENOMIC DNA]</scope>
    <source>
        <strain evidence="1 2">DSM 100434</strain>
    </source>
</reference>
<gene>
    <name evidence="1" type="ORF">C8N42_1446</name>
</gene>
<evidence type="ECO:0000313" key="1">
    <source>
        <dbReference type="EMBL" id="PTQ64149.1"/>
    </source>
</evidence>
<proteinExistence type="predicted"/>
<keyword evidence="2" id="KW-1185">Reference proteome</keyword>
<evidence type="ECO:0000313" key="2">
    <source>
        <dbReference type="Proteomes" id="UP000244077"/>
    </source>
</evidence>
<accession>A0A2T5GXX9</accession>
<dbReference type="Proteomes" id="UP000244077">
    <property type="component" value="Unassembled WGS sequence"/>
</dbReference>